<reference evidence="2" key="1">
    <citation type="journal article" date="2015" name="Nature">
        <title>Complex archaea that bridge the gap between prokaryotes and eukaryotes.</title>
        <authorList>
            <person name="Spang A."/>
            <person name="Saw J.H."/>
            <person name="Jorgensen S.L."/>
            <person name="Zaremba-Niedzwiedzka K."/>
            <person name="Martijn J."/>
            <person name="Lind A.E."/>
            <person name="van Eijk R."/>
            <person name="Schleper C."/>
            <person name="Guy L."/>
            <person name="Ettema T.J."/>
        </authorList>
    </citation>
    <scope>NUCLEOTIDE SEQUENCE</scope>
</reference>
<comment type="caution">
    <text evidence="2">The sequence shown here is derived from an EMBL/GenBank/DDBJ whole genome shotgun (WGS) entry which is preliminary data.</text>
</comment>
<comment type="similarity">
    <text evidence="1">Belongs to the UPF0166 family.</text>
</comment>
<gene>
    <name evidence="2" type="ORF">LCGC14_0762630</name>
</gene>
<dbReference type="InterPro" id="IPR011322">
    <property type="entry name" value="N-reg_PII-like_a/b"/>
</dbReference>
<protein>
    <submittedName>
        <fullName evidence="2">Uncharacterized protein</fullName>
    </submittedName>
</protein>
<dbReference type="Pfam" id="PF02641">
    <property type="entry name" value="DUF190"/>
    <property type="match status" value="1"/>
</dbReference>
<dbReference type="Gene3D" id="3.30.70.120">
    <property type="match status" value="1"/>
</dbReference>
<dbReference type="PANTHER" id="PTHR35983">
    <property type="entry name" value="UPF0166 PROTEIN TM_0021"/>
    <property type="match status" value="1"/>
</dbReference>
<accession>A0A0F9QKH2</accession>
<evidence type="ECO:0000256" key="1">
    <source>
        <dbReference type="ARBA" id="ARBA00010554"/>
    </source>
</evidence>
<dbReference type="InterPro" id="IPR015867">
    <property type="entry name" value="N-reg_PII/ATP_PRibTrfase_C"/>
</dbReference>
<proteinExistence type="inferred from homology"/>
<organism evidence="2">
    <name type="scientific">marine sediment metagenome</name>
    <dbReference type="NCBI Taxonomy" id="412755"/>
    <lineage>
        <taxon>unclassified sequences</taxon>
        <taxon>metagenomes</taxon>
        <taxon>ecological metagenomes</taxon>
    </lineage>
</organism>
<dbReference type="PANTHER" id="PTHR35983:SF1">
    <property type="entry name" value="UPF0166 PROTEIN TM_0021"/>
    <property type="match status" value="1"/>
</dbReference>
<sequence length="94" mass="10641">MVRIYLSEGRDHYDRVVSWLYADNRVQGVSVFRAVEGFGEDRKIRTSSLLDLSLDLPVVIEFFDTPGVISGVLEQVQKMVKVDHIVTWSAQSGI</sequence>
<name>A0A0F9QKH2_9ZZZZ</name>
<dbReference type="EMBL" id="LAZR01001888">
    <property type="protein sequence ID" value="KKN37517.1"/>
    <property type="molecule type" value="Genomic_DNA"/>
</dbReference>
<evidence type="ECO:0000313" key="2">
    <source>
        <dbReference type="EMBL" id="KKN37517.1"/>
    </source>
</evidence>
<dbReference type="InterPro" id="IPR003793">
    <property type="entry name" value="UPF0166"/>
</dbReference>
<dbReference type="AlphaFoldDB" id="A0A0F9QKH2"/>
<dbReference type="SUPFAM" id="SSF54913">
    <property type="entry name" value="GlnB-like"/>
    <property type="match status" value="1"/>
</dbReference>